<name>A0A1Y6CA07_9BACT</name>
<keyword evidence="1" id="KW-0472">Membrane</keyword>
<reference evidence="4" key="1">
    <citation type="submission" date="2017-04" db="EMBL/GenBank/DDBJ databases">
        <authorList>
            <person name="Varghese N."/>
            <person name="Submissions S."/>
        </authorList>
    </citation>
    <scope>NUCLEOTIDE SEQUENCE [LARGE SCALE GENOMIC DNA]</scope>
    <source>
        <strain evidence="4">RKEM611</strain>
    </source>
</reference>
<gene>
    <name evidence="3" type="ORF">SAMN06296036_116131</name>
</gene>
<dbReference type="Proteomes" id="UP000192907">
    <property type="component" value="Unassembled WGS sequence"/>
</dbReference>
<proteinExistence type="predicted"/>
<dbReference type="EMBL" id="FWZT01000016">
    <property type="protein sequence ID" value="SMF53502.1"/>
    <property type="molecule type" value="Genomic_DNA"/>
</dbReference>
<keyword evidence="3" id="KW-0540">Nuclease</keyword>
<dbReference type="InterPro" id="IPR005135">
    <property type="entry name" value="Endo/exonuclease/phosphatase"/>
</dbReference>
<sequence length="364" mass="40518">MVIVVSPLKTIYKIIAYGISWLLLSLILLRSMAAIPAALAWDPIAVASYLPTHFAIGLAILAFALLASVGHSRMGLVAIAIAGLSYGIDGDHRLFSQAIKSAELYADGKNQDRKVQALALNAQCYTKGVQAVFGFIEDFQPDVVLLSENCLTRERQEHGEDLAAEHIPNYYWGHSASSTTVLTRHELVSYTDVPLPSPEVSLTRHNTDMNFSNMSRRQFGHAVVRIHGQNIHVISLRLIAGRAPSHHPWDKFRWGLKLFQFQKQELAFVEDYLSQLDGPIILGGDLNATPGSWPLKALGKNLKDNRLENSWFGGFTFRNDTLATLRLDFLLYNDRLDSLDSAIIREVVSDHYPVLGTFGLKESH</sequence>
<keyword evidence="1" id="KW-1133">Transmembrane helix</keyword>
<dbReference type="AlphaFoldDB" id="A0A1Y6CA07"/>
<dbReference type="OrthoDB" id="9813425at2"/>
<dbReference type="Pfam" id="PF03372">
    <property type="entry name" value="Exo_endo_phos"/>
    <property type="match status" value="1"/>
</dbReference>
<dbReference type="Gene3D" id="3.60.10.10">
    <property type="entry name" value="Endonuclease/exonuclease/phosphatase"/>
    <property type="match status" value="1"/>
</dbReference>
<dbReference type="SUPFAM" id="SSF56219">
    <property type="entry name" value="DNase I-like"/>
    <property type="match status" value="1"/>
</dbReference>
<dbReference type="GO" id="GO:0004519">
    <property type="term" value="F:endonuclease activity"/>
    <property type="evidence" value="ECO:0007669"/>
    <property type="project" value="UniProtKB-KW"/>
</dbReference>
<feature type="domain" description="Endonuclease/exonuclease/phosphatase" evidence="2">
    <location>
        <begin position="121"/>
        <end position="351"/>
    </location>
</feature>
<dbReference type="STRING" id="1513793.SAMN06296036_116131"/>
<evidence type="ECO:0000313" key="3">
    <source>
        <dbReference type="EMBL" id="SMF53502.1"/>
    </source>
</evidence>
<keyword evidence="1" id="KW-0812">Transmembrane</keyword>
<keyword evidence="3" id="KW-0269">Exonuclease</keyword>
<accession>A0A1Y6CA07</accession>
<protein>
    <submittedName>
        <fullName evidence="3">Uncharacterized conserved protein YafD, endonuclease/exonuclease/phosphatase (EEP) superfamily</fullName>
    </submittedName>
</protein>
<feature type="transmembrane region" description="Helical" evidence="1">
    <location>
        <begin position="50"/>
        <end position="69"/>
    </location>
</feature>
<dbReference type="GO" id="GO:0004527">
    <property type="term" value="F:exonuclease activity"/>
    <property type="evidence" value="ECO:0007669"/>
    <property type="project" value="UniProtKB-KW"/>
</dbReference>
<organism evidence="3 4">
    <name type="scientific">Pseudobacteriovorax antillogorgiicola</name>
    <dbReference type="NCBI Taxonomy" id="1513793"/>
    <lineage>
        <taxon>Bacteria</taxon>
        <taxon>Pseudomonadati</taxon>
        <taxon>Bdellovibrionota</taxon>
        <taxon>Oligoflexia</taxon>
        <taxon>Oligoflexales</taxon>
        <taxon>Pseudobacteriovoracaceae</taxon>
        <taxon>Pseudobacteriovorax</taxon>
    </lineage>
</organism>
<dbReference type="RefSeq" id="WP_132321662.1">
    <property type="nucleotide sequence ID" value="NZ_FWZT01000016.1"/>
</dbReference>
<keyword evidence="4" id="KW-1185">Reference proteome</keyword>
<evidence type="ECO:0000259" key="2">
    <source>
        <dbReference type="Pfam" id="PF03372"/>
    </source>
</evidence>
<keyword evidence="3" id="KW-0255">Endonuclease</keyword>
<evidence type="ECO:0000313" key="4">
    <source>
        <dbReference type="Proteomes" id="UP000192907"/>
    </source>
</evidence>
<dbReference type="InterPro" id="IPR036691">
    <property type="entry name" value="Endo/exonu/phosph_ase_sf"/>
</dbReference>
<evidence type="ECO:0000256" key="1">
    <source>
        <dbReference type="SAM" id="Phobius"/>
    </source>
</evidence>
<keyword evidence="3" id="KW-0378">Hydrolase</keyword>